<dbReference type="EMBL" id="AP025516">
    <property type="protein sequence ID" value="BDD88565.1"/>
    <property type="molecule type" value="Genomic_DNA"/>
</dbReference>
<sequence>MNGKYPAVRQAEIGEEPFVSADQRGWFEWFGKLHDLDWNFGIASAINDVCYRLILDETALAVSCVLPSPPKAAPV</sequence>
<protein>
    <submittedName>
        <fullName evidence="1">Uncharacterized protein</fullName>
    </submittedName>
</protein>
<evidence type="ECO:0000313" key="2">
    <source>
        <dbReference type="Proteomes" id="UP000830055"/>
    </source>
</evidence>
<accession>A0ABN6M6W8</accession>
<reference evidence="1 2" key="1">
    <citation type="submission" date="2022-01" db="EMBL/GenBank/DDBJ databases">
        <title>Desulfofustis limnae sp. nov., a novel mesophilic sulfate-reducing bacterium isolated from marsh soil.</title>
        <authorList>
            <person name="Watanabe M."/>
            <person name="Takahashi A."/>
            <person name="Kojima H."/>
            <person name="Fukui M."/>
        </authorList>
    </citation>
    <scope>NUCLEOTIDE SEQUENCE [LARGE SCALE GENOMIC DNA]</scope>
    <source>
        <strain evidence="1 2">PPLL</strain>
    </source>
</reference>
<keyword evidence="2" id="KW-1185">Reference proteome</keyword>
<name>A0ABN6M6W8_9BACT</name>
<dbReference type="Proteomes" id="UP000830055">
    <property type="component" value="Chromosome"/>
</dbReference>
<proteinExistence type="predicted"/>
<organism evidence="1 2">
    <name type="scientific">Desulfofustis limnaeus</name>
    <dbReference type="NCBI Taxonomy" id="2740163"/>
    <lineage>
        <taxon>Bacteria</taxon>
        <taxon>Pseudomonadati</taxon>
        <taxon>Thermodesulfobacteriota</taxon>
        <taxon>Desulfobulbia</taxon>
        <taxon>Desulfobulbales</taxon>
        <taxon>Desulfocapsaceae</taxon>
        <taxon>Desulfofustis</taxon>
    </lineage>
</organism>
<evidence type="ECO:0000313" key="1">
    <source>
        <dbReference type="EMBL" id="BDD88565.1"/>
    </source>
</evidence>
<gene>
    <name evidence="1" type="ORF">DPPLL_29300</name>
</gene>